<dbReference type="RefSeq" id="WP_015161404.1">
    <property type="nucleotide sequence ID" value="NC_019697.1"/>
</dbReference>
<dbReference type="AlphaFoldDB" id="K9UJP5"/>
<reference evidence="1 2" key="1">
    <citation type="submission" date="2012-05" db="EMBL/GenBank/DDBJ databases">
        <title>Finished chromosome of genome of Chamaesiphon sp. PCC 6605.</title>
        <authorList>
            <consortium name="US DOE Joint Genome Institute"/>
            <person name="Gugger M."/>
            <person name="Coursin T."/>
            <person name="Rippka R."/>
            <person name="Tandeau De Marsac N."/>
            <person name="Huntemann M."/>
            <person name="Wei C.-L."/>
            <person name="Han J."/>
            <person name="Detter J.C."/>
            <person name="Han C."/>
            <person name="Tapia R."/>
            <person name="Chen A."/>
            <person name="Kyrpides N."/>
            <person name="Mavromatis K."/>
            <person name="Markowitz V."/>
            <person name="Szeto E."/>
            <person name="Ivanova N."/>
            <person name="Pagani I."/>
            <person name="Pati A."/>
            <person name="Goodwin L."/>
            <person name="Nordberg H.P."/>
            <person name="Cantor M.N."/>
            <person name="Hua S.X."/>
            <person name="Woyke T."/>
            <person name="Kerfeld C.A."/>
        </authorList>
    </citation>
    <scope>NUCLEOTIDE SEQUENCE [LARGE SCALE GENOMIC DNA]</scope>
    <source>
        <strain evidence="2">ATCC 27169 / PCC 6605</strain>
    </source>
</reference>
<accession>K9UJP5</accession>
<dbReference type="eggNOG" id="COG0823">
    <property type="taxonomic scope" value="Bacteria"/>
</dbReference>
<dbReference type="HOGENOM" id="CLU_059339_0_0_3"/>
<dbReference type="Proteomes" id="UP000010366">
    <property type="component" value="Chromosome"/>
</dbReference>
<dbReference type="STRING" id="1173020.Cha6605_4361"/>
<gene>
    <name evidence="1" type="ORF">Cha6605_4361</name>
</gene>
<dbReference type="KEGG" id="cmp:Cha6605_4361"/>
<dbReference type="SUPFAM" id="SSF82171">
    <property type="entry name" value="DPP6 N-terminal domain-like"/>
    <property type="match status" value="1"/>
</dbReference>
<dbReference type="OrthoDB" id="8879187at2"/>
<evidence type="ECO:0000313" key="1">
    <source>
        <dbReference type="EMBL" id="AFY95297.1"/>
    </source>
</evidence>
<dbReference type="Gene3D" id="2.120.10.30">
    <property type="entry name" value="TolB, C-terminal domain"/>
    <property type="match status" value="1"/>
</dbReference>
<organism evidence="1 2">
    <name type="scientific">Chamaesiphon minutus (strain ATCC 27169 / PCC 6605)</name>
    <dbReference type="NCBI Taxonomy" id="1173020"/>
    <lineage>
        <taxon>Bacteria</taxon>
        <taxon>Bacillati</taxon>
        <taxon>Cyanobacteriota</taxon>
        <taxon>Cyanophyceae</taxon>
        <taxon>Gomontiellales</taxon>
        <taxon>Chamaesiphonaceae</taxon>
        <taxon>Chamaesiphon</taxon>
    </lineage>
</organism>
<proteinExistence type="predicted"/>
<name>K9UJP5_CHAP6</name>
<evidence type="ECO:0000313" key="2">
    <source>
        <dbReference type="Proteomes" id="UP000010366"/>
    </source>
</evidence>
<dbReference type="EMBL" id="CP003600">
    <property type="protein sequence ID" value="AFY95297.1"/>
    <property type="molecule type" value="Genomic_DNA"/>
</dbReference>
<protein>
    <submittedName>
        <fullName evidence="1">Uncharacterized protein</fullName>
    </submittedName>
</protein>
<keyword evidence="2" id="KW-1185">Reference proteome</keyword>
<sequence length="422" mass="46789">MSFNFAYLSGGRLYLKLGQANVQTIISEFGQAVQQREFQTQQRNGWKQKSMTANLMSGGMSADGDRHRAARGESSSSSGVSVAVQGVCPTSADRLLYTLEAGEVGGIFTLERFAGTIDVLGKATPLDTRPRTREKRLFHSADFKVDRVDFHPEYQLIACAAIAKDGSANIATMPVNSVHLVQATEGDSLDLAPKWIPGFRKAIVFQSAGISRDESGCIIEQKHSTIEQLDLDRQEVVTLASDPKYDLLSPQMTADGTLYYIRRPYVPLRQRARFSQVLKDTLLIPARLVTAVFEWLNFFTRRHTGKSLLAISQPRRGRAQQMQLLGRWVDTAAQIERNRRFGDADSPAIVPRSWELVEQFPHREPKVLDRGVLAFDIGADGQIVYSNGSAIYGIVPGGVAQRLVVDNSIEQVVILDLDNHLN</sequence>
<dbReference type="InterPro" id="IPR011042">
    <property type="entry name" value="6-blade_b-propeller_TolB-like"/>
</dbReference>